<dbReference type="NCBIfam" id="TIGR00229">
    <property type="entry name" value="sensory_box"/>
    <property type="match status" value="1"/>
</dbReference>
<keyword evidence="2" id="KW-0675">Receptor</keyword>
<dbReference type="PROSITE" id="PS50112">
    <property type="entry name" value="PAS"/>
    <property type="match status" value="1"/>
</dbReference>
<dbReference type="EMBL" id="BDME01000001">
    <property type="protein sequence ID" value="GAX87284.1"/>
    <property type="molecule type" value="Genomic_DNA"/>
</dbReference>
<dbReference type="SUPFAM" id="SSF55785">
    <property type="entry name" value="PYP-like sensor domain (PAS domain)"/>
    <property type="match status" value="1"/>
</dbReference>
<sequence length="142" mass="16816">MRPKPIDEEVTFEDVGVIGRPIISKTDLKGIITYANTPFCKLSGYSKKELIGKPHNIIRHPDMPKAVFKQMWETIERNEKFRGFIKNLRKDGKYYWVEAFIEPIFDDNGIKIGYIAARRPVSKEDKEKYEKIYKEMKEREEK</sequence>
<dbReference type="AlphaFoldDB" id="A0A292YDJ1"/>
<dbReference type="InterPro" id="IPR013655">
    <property type="entry name" value="PAS_fold_3"/>
</dbReference>
<reference evidence="2 3" key="1">
    <citation type="journal article" date="2017" name="Syst. Appl. Microbiol.">
        <title>Lebetimonas natsushimae sp. nov., a novel strictly anaerobic, moderately thermophilic chemoautotroph isolated from a deep-sea hydrothermal vent polychaete nest in the Mid-Okinawa Trough.</title>
        <authorList>
            <person name="Nagata R."/>
            <person name="Takaki Y."/>
            <person name="Tame A."/>
            <person name="Nunoura T."/>
            <person name="Muto H."/>
            <person name="Mino S."/>
            <person name="Sawayama S."/>
            <person name="Takai K."/>
            <person name="Nakagawa S."/>
        </authorList>
    </citation>
    <scope>NUCLEOTIDE SEQUENCE [LARGE SCALE GENOMIC DNA]</scope>
    <source>
        <strain evidence="2 3">HS1857</strain>
    </source>
</reference>
<organism evidence="2 3">
    <name type="scientific">Lebetimonas natsushimae</name>
    <dbReference type="NCBI Taxonomy" id="1936991"/>
    <lineage>
        <taxon>Bacteria</taxon>
        <taxon>Pseudomonadati</taxon>
        <taxon>Campylobacterota</taxon>
        <taxon>Epsilonproteobacteria</taxon>
        <taxon>Nautiliales</taxon>
        <taxon>Nautiliaceae</taxon>
        <taxon>Lebetimonas</taxon>
    </lineage>
</organism>
<dbReference type="InterPro" id="IPR000014">
    <property type="entry name" value="PAS"/>
</dbReference>
<comment type="caution">
    <text evidence="2">The sequence shown here is derived from an EMBL/GenBank/DDBJ whole genome shotgun (WGS) entry which is preliminary data.</text>
</comment>
<evidence type="ECO:0000313" key="2">
    <source>
        <dbReference type="EMBL" id="GAX87284.1"/>
    </source>
</evidence>
<evidence type="ECO:0000313" key="3">
    <source>
        <dbReference type="Proteomes" id="UP000217944"/>
    </source>
</evidence>
<dbReference type="SMART" id="SM00086">
    <property type="entry name" value="PAC"/>
    <property type="match status" value="1"/>
</dbReference>
<accession>A0A292YDJ1</accession>
<dbReference type="Pfam" id="PF08447">
    <property type="entry name" value="PAS_3"/>
    <property type="match status" value="1"/>
</dbReference>
<dbReference type="InterPro" id="IPR001610">
    <property type="entry name" value="PAC"/>
</dbReference>
<name>A0A292YDJ1_9BACT</name>
<dbReference type="OrthoDB" id="9765776at2"/>
<dbReference type="CDD" id="cd00130">
    <property type="entry name" value="PAS"/>
    <property type="match status" value="1"/>
</dbReference>
<dbReference type="RefSeq" id="WP_096258432.1">
    <property type="nucleotide sequence ID" value="NZ_BDME01000001.1"/>
</dbReference>
<feature type="domain" description="PAS" evidence="1">
    <location>
        <begin position="27"/>
        <end position="78"/>
    </location>
</feature>
<dbReference type="Gene3D" id="3.30.450.20">
    <property type="entry name" value="PAS domain"/>
    <property type="match status" value="1"/>
</dbReference>
<gene>
    <name evidence="2" type="ORF">LNAT_P0579</name>
</gene>
<evidence type="ECO:0000259" key="1">
    <source>
        <dbReference type="PROSITE" id="PS50112"/>
    </source>
</evidence>
<dbReference type="Proteomes" id="UP000217944">
    <property type="component" value="Unassembled WGS sequence"/>
</dbReference>
<dbReference type="InterPro" id="IPR035965">
    <property type="entry name" value="PAS-like_dom_sf"/>
</dbReference>
<keyword evidence="3" id="KW-1185">Reference proteome</keyword>
<proteinExistence type="predicted"/>
<protein>
    <submittedName>
        <fullName evidence="2">Aerotaxis receptor</fullName>
    </submittedName>
</protein>